<dbReference type="CDD" id="cd03137">
    <property type="entry name" value="GATase1_AraC_1"/>
    <property type="match status" value="1"/>
</dbReference>
<dbReference type="PANTHER" id="PTHR43130">
    <property type="entry name" value="ARAC-FAMILY TRANSCRIPTIONAL REGULATOR"/>
    <property type="match status" value="1"/>
</dbReference>
<keyword evidence="2" id="KW-0804">Transcription</keyword>
<keyword evidence="5" id="KW-1185">Reference proteome</keyword>
<dbReference type="Gene3D" id="1.10.10.60">
    <property type="entry name" value="Homeodomain-like"/>
    <property type="match status" value="2"/>
</dbReference>
<evidence type="ECO:0000313" key="4">
    <source>
        <dbReference type="EMBL" id="MDP9846526.1"/>
    </source>
</evidence>
<organism evidence="4 5">
    <name type="scientific">Streptosporangium lutulentum</name>
    <dbReference type="NCBI Taxonomy" id="1461250"/>
    <lineage>
        <taxon>Bacteria</taxon>
        <taxon>Bacillati</taxon>
        <taxon>Actinomycetota</taxon>
        <taxon>Actinomycetes</taxon>
        <taxon>Streptosporangiales</taxon>
        <taxon>Streptosporangiaceae</taxon>
        <taxon>Streptosporangium</taxon>
    </lineage>
</organism>
<comment type="caution">
    <text evidence="4">The sequence shown here is derived from an EMBL/GenBank/DDBJ whole genome shotgun (WGS) entry which is preliminary data.</text>
</comment>
<dbReference type="InterPro" id="IPR052158">
    <property type="entry name" value="INH-QAR"/>
</dbReference>
<dbReference type="PANTHER" id="PTHR43130:SF3">
    <property type="entry name" value="HTH-TYPE TRANSCRIPTIONAL REGULATOR RV1931C"/>
    <property type="match status" value="1"/>
</dbReference>
<gene>
    <name evidence="4" type="ORF">J2853_005737</name>
</gene>
<proteinExistence type="predicted"/>
<dbReference type="PROSITE" id="PS01124">
    <property type="entry name" value="HTH_ARAC_FAMILY_2"/>
    <property type="match status" value="1"/>
</dbReference>
<dbReference type="SMART" id="SM00342">
    <property type="entry name" value="HTH_ARAC"/>
    <property type="match status" value="1"/>
</dbReference>
<keyword evidence="1" id="KW-0805">Transcription regulation</keyword>
<protein>
    <submittedName>
        <fullName evidence="4">Transcriptional regulator GlxA family with amidase domain</fullName>
    </submittedName>
</protein>
<dbReference type="EMBL" id="JAUSQU010000001">
    <property type="protein sequence ID" value="MDP9846526.1"/>
    <property type="molecule type" value="Genomic_DNA"/>
</dbReference>
<name>A0ABT9QIE5_9ACTN</name>
<dbReference type="RefSeq" id="WP_307563071.1">
    <property type="nucleotide sequence ID" value="NZ_JAUSQU010000001.1"/>
</dbReference>
<sequence>MSIVMLAYDRVRLLDVTGPLEVFATAGIPVTLCSPDGCDVLTSTGLRIGVSAAVSEIAGAHTVIVPGSEDLPGGAFPPGSLDGVAALTAGASRIASVCTGAFALAEVGLLDGRRATTHWRHTTVFARRYPRVEVEPDAIYVRDGRMLTSAGVSAGIDLALAMVEEDGGAGLAREVAKDMVVFLQRPGGQSQFSVAARTPKPRHDGLRELLDAVVADPAADHSLPALAVRGGFSVRHLTRLFRSQIGSTPAAYVESVRFEAARALLEAGETVTAAAGRTGLGSEESLRRIFHRHLGVPPSSYRARFHSSGRQ</sequence>
<feature type="domain" description="HTH araC/xylS-type" evidence="3">
    <location>
        <begin position="204"/>
        <end position="304"/>
    </location>
</feature>
<dbReference type="Pfam" id="PF12833">
    <property type="entry name" value="HTH_18"/>
    <property type="match status" value="1"/>
</dbReference>
<reference evidence="4 5" key="1">
    <citation type="submission" date="2023-07" db="EMBL/GenBank/DDBJ databases">
        <title>Sequencing the genomes of 1000 actinobacteria strains.</title>
        <authorList>
            <person name="Klenk H.-P."/>
        </authorList>
    </citation>
    <scope>NUCLEOTIDE SEQUENCE [LARGE SCALE GENOMIC DNA]</scope>
    <source>
        <strain evidence="4 5">DSM 46740</strain>
    </source>
</reference>
<dbReference type="InterPro" id="IPR018060">
    <property type="entry name" value="HTH_AraC"/>
</dbReference>
<evidence type="ECO:0000313" key="5">
    <source>
        <dbReference type="Proteomes" id="UP001225356"/>
    </source>
</evidence>
<evidence type="ECO:0000256" key="2">
    <source>
        <dbReference type="ARBA" id="ARBA00023163"/>
    </source>
</evidence>
<evidence type="ECO:0000256" key="1">
    <source>
        <dbReference type="ARBA" id="ARBA00023015"/>
    </source>
</evidence>
<dbReference type="Gene3D" id="3.40.50.880">
    <property type="match status" value="1"/>
</dbReference>
<dbReference type="Pfam" id="PF01965">
    <property type="entry name" value="DJ-1_PfpI"/>
    <property type="match status" value="1"/>
</dbReference>
<accession>A0ABT9QIE5</accession>
<dbReference type="InterPro" id="IPR002818">
    <property type="entry name" value="DJ-1/PfpI"/>
</dbReference>
<evidence type="ECO:0000259" key="3">
    <source>
        <dbReference type="PROSITE" id="PS01124"/>
    </source>
</evidence>
<dbReference type="InterPro" id="IPR009057">
    <property type="entry name" value="Homeodomain-like_sf"/>
</dbReference>
<dbReference type="InterPro" id="IPR029062">
    <property type="entry name" value="Class_I_gatase-like"/>
</dbReference>
<dbReference type="SUPFAM" id="SSF52317">
    <property type="entry name" value="Class I glutamine amidotransferase-like"/>
    <property type="match status" value="1"/>
</dbReference>
<dbReference type="Proteomes" id="UP001225356">
    <property type="component" value="Unassembled WGS sequence"/>
</dbReference>
<dbReference type="SUPFAM" id="SSF46689">
    <property type="entry name" value="Homeodomain-like"/>
    <property type="match status" value="2"/>
</dbReference>